<feature type="transmembrane region" description="Helical" evidence="4">
    <location>
        <begin position="59"/>
        <end position="79"/>
    </location>
</feature>
<feature type="transmembrane region" description="Helical" evidence="4">
    <location>
        <begin position="351"/>
        <end position="376"/>
    </location>
</feature>
<evidence type="ECO:0000313" key="7">
    <source>
        <dbReference type="Proteomes" id="UP000509510"/>
    </source>
</evidence>
<keyword evidence="7" id="KW-1185">Reference proteome</keyword>
<protein>
    <recommendedName>
        <fullName evidence="5">Major facilitator superfamily (MFS) profile domain-containing protein</fullName>
    </recommendedName>
</protein>
<dbReference type="AlphaFoldDB" id="A0A7H8R1S7"/>
<evidence type="ECO:0000256" key="4">
    <source>
        <dbReference type="SAM" id="Phobius"/>
    </source>
</evidence>
<evidence type="ECO:0000259" key="5">
    <source>
        <dbReference type="PROSITE" id="PS50850"/>
    </source>
</evidence>
<name>A0A7H8R1S7_TALRU</name>
<feature type="domain" description="Major facilitator superfamily (MFS) profile" evidence="5">
    <location>
        <begin position="260"/>
        <end position="448"/>
    </location>
</feature>
<dbReference type="RefSeq" id="XP_035345852.1">
    <property type="nucleotide sequence ID" value="XM_035489959.1"/>
</dbReference>
<dbReference type="Gene3D" id="1.20.1250.20">
    <property type="entry name" value="MFS general substrate transporter like domains"/>
    <property type="match status" value="1"/>
</dbReference>
<dbReference type="OrthoDB" id="6509908at2759"/>
<feature type="transmembrane region" description="Helical" evidence="4">
    <location>
        <begin position="296"/>
        <end position="315"/>
    </location>
</feature>
<dbReference type="GO" id="GO:0022857">
    <property type="term" value="F:transmembrane transporter activity"/>
    <property type="evidence" value="ECO:0007669"/>
    <property type="project" value="InterPro"/>
</dbReference>
<proteinExistence type="inferred from homology"/>
<dbReference type="GO" id="GO:0016020">
    <property type="term" value="C:membrane"/>
    <property type="evidence" value="ECO:0007669"/>
    <property type="project" value="UniProtKB-SubCell"/>
</dbReference>
<evidence type="ECO:0000256" key="2">
    <source>
        <dbReference type="ARBA" id="ARBA00006727"/>
    </source>
</evidence>
<dbReference type="PANTHER" id="PTHR11360:SF234">
    <property type="entry name" value="MFS-TYPE TRANSPORTER DBAD-RELATED"/>
    <property type="match status" value="1"/>
</dbReference>
<feature type="transmembrane region" description="Helical" evidence="4">
    <location>
        <begin position="414"/>
        <end position="434"/>
    </location>
</feature>
<dbReference type="EMBL" id="CP055901">
    <property type="protein sequence ID" value="QKX59675.1"/>
    <property type="molecule type" value="Genomic_DNA"/>
</dbReference>
<feature type="region of interest" description="Disordered" evidence="3">
    <location>
        <begin position="1"/>
        <end position="21"/>
    </location>
</feature>
<reference evidence="7" key="1">
    <citation type="submission" date="2020-06" db="EMBL/GenBank/DDBJ databases">
        <title>A chromosome-scale genome assembly of Talaromyces rugulosus W13939.</title>
        <authorList>
            <person name="Wang B."/>
            <person name="Guo L."/>
            <person name="Ye K."/>
            <person name="Wang L."/>
        </authorList>
    </citation>
    <scope>NUCLEOTIDE SEQUENCE [LARGE SCALE GENOMIC DNA]</scope>
    <source>
        <strain evidence="7">W13939</strain>
    </source>
</reference>
<keyword evidence="4" id="KW-0812">Transmembrane</keyword>
<evidence type="ECO:0000256" key="1">
    <source>
        <dbReference type="ARBA" id="ARBA00004141"/>
    </source>
</evidence>
<dbReference type="Pfam" id="PF07690">
    <property type="entry name" value="MFS_1"/>
    <property type="match status" value="1"/>
</dbReference>
<feature type="transmembrane region" description="Helical" evidence="4">
    <location>
        <begin position="218"/>
        <end position="238"/>
    </location>
</feature>
<dbReference type="InterPro" id="IPR036259">
    <property type="entry name" value="MFS_trans_sf"/>
</dbReference>
<feature type="transmembrane region" description="Helical" evidence="4">
    <location>
        <begin position="151"/>
        <end position="173"/>
    </location>
</feature>
<dbReference type="InterPro" id="IPR050327">
    <property type="entry name" value="Proton-linked_MCT"/>
</dbReference>
<comment type="similarity">
    <text evidence="2">Belongs to the major facilitator superfamily. Monocarboxylate porter (TC 2.A.1.13) family.</text>
</comment>
<accession>A0A7H8R1S7</accession>
<dbReference type="Proteomes" id="UP000509510">
    <property type="component" value="Chromosome IV"/>
</dbReference>
<keyword evidence="4" id="KW-0472">Membrane</keyword>
<gene>
    <name evidence="6" type="ORF">TRUGW13939_06815</name>
</gene>
<keyword evidence="4" id="KW-1133">Transmembrane helix</keyword>
<feature type="transmembrane region" description="Helical" evidence="4">
    <location>
        <begin position="388"/>
        <end position="408"/>
    </location>
</feature>
<evidence type="ECO:0000256" key="3">
    <source>
        <dbReference type="SAM" id="MobiDB-lite"/>
    </source>
</evidence>
<feature type="transmembrane region" description="Helical" evidence="4">
    <location>
        <begin position="99"/>
        <end position="119"/>
    </location>
</feature>
<sequence length="448" mass="48194">MTATDVLPGIQSHKDRLNGSQQQVVKSQELQGVSEKVPSAINEPPPPSQNADTRPNGGFFAWIQVVCSFCLYFNTYGIISSYGIFQTYYESNLGYDPSKASIIGSIQSFLIFFSTALSGPLYDAGLYRYVVSAGSFMVVFGIIMQSLCKKYWQFILAQSLCVGIGGGFIAFLGPTVLSTHFTTKYPLASGIGASGGGVAGIVLPIAFRQLQPSIGFGWAVRVLGFISLGTLIIPVVALRPRSKPASHRKAVDTTAFRDLPFIVLLIGNFIMLLGVFTPFFYVQSFALDSGIAGEELSFYIIAIMNLTSALGRIIPNFFSTRFGPFNMFLAMNLVTFVIAFGFIGVTNLPGLIVTAAIYGFSTGSVFALQPVVVIRLCPDPKLIGTRVGMAFCFLSFALLPSTPIAGALQTRGGFTAVWVWTGATTAVGFVIMSLSRGIKTNWKLLSKA</sequence>
<organism evidence="6 7">
    <name type="scientific">Talaromyces rugulosus</name>
    <name type="common">Penicillium rugulosum</name>
    <dbReference type="NCBI Taxonomy" id="121627"/>
    <lineage>
        <taxon>Eukaryota</taxon>
        <taxon>Fungi</taxon>
        <taxon>Dikarya</taxon>
        <taxon>Ascomycota</taxon>
        <taxon>Pezizomycotina</taxon>
        <taxon>Eurotiomycetes</taxon>
        <taxon>Eurotiomycetidae</taxon>
        <taxon>Eurotiales</taxon>
        <taxon>Trichocomaceae</taxon>
        <taxon>Talaromyces</taxon>
        <taxon>Talaromyces sect. Islandici</taxon>
    </lineage>
</organism>
<feature type="transmembrane region" description="Helical" evidence="4">
    <location>
        <begin position="327"/>
        <end position="345"/>
    </location>
</feature>
<feature type="transmembrane region" description="Helical" evidence="4">
    <location>
        <begin position="185"/>
        <end position="206"/>
    </location>
</feature>
<dbReference type="PROSITE" id="PS50850">
    <property type="entry name" value="MFS"/>
    <property type="match status" value="1"/>
</dbReference>
<feature type="transmembrane region" description="Helical" evidence="4">
    <location>
        <begin position="259"/>
        <end position="281"/>
    </location>
</feature>
<dbReference type="GeneID" id="55994308"/>
<feature type="transmembrane region" description="Helical" evidence="4">
    <location>
        <begin position="126"/>
        <end position="145"/>
    </location>
</feature>
<dbReference type="KEGG" id="trg:TRUGW13939_06815"/>
<dbReference type="PANTHER" id="PTHR11360">
    <property type="entry name" value="MONOCARBOXYLATE TRANSPORTER"/>
    <property type="match status" value="1"/>
</dbReference>
<evidence type="ECO:0000313" key="6">
    <source>
        <dbReference type="EMBL" id="QKX59675.1"/>
    </source>
</evidence>
<comment type="subcellular location">
    <subcellularLocation>
        <location evidence="1">Membrane</location>
        <topology evidence="1">Multi-pass membrane protein</topology>
    </subcellularLocation>
</comment>
<dbReference type="InterPro" id="IPR020846">
    <property type="entry name" value="MFS_dom"/>
</dbReference>
<dbReference type="InterPro" id="IPR011701">
    <property type="entry name" value="MFS"/>
</dbReference>
<dbReference type="SUPFAM" id="SSF103473">
    <property type="entry name" value="MFS general substrate transporter"/>
    <property type="match status" value="1"/>
</dbReference>